<dbReference type="InterPro" id="IPR009875">
    <property type="entry name" value="PilZ_domain"/>
</dbReference>
<dbReference type="eggNOG" id="ENOG5031AXK">
    <property type="taxonomic scope" value="Bacteria"/>
</dbReference>
<dbReference type="GO" id="GO:0035438">
    <property type="term" value="F:cyclic-di-GMP binding"/>
    <property type="evidence" value="ECO:0007669"/>
    <property type="project" value="InterPro"/>
</dbReference>
<dbReference type="RefSeq" id="WP_037453863.1">
    <property type="nucleotide sequence ID" value="NZ_JFHR01000039.1"/>
</dbReference>
<organism evidence="2 3">
    <name type="scientific">Sphingobium chlorophenolicum</name>
    <dbReference type="NCBI Taxonomy" id="46429"/>
    <lineage>
        <taxon>Bacteria</taxon>
        <taxon>Pseudomonadati</taxon>
        <taxon>Pseudomonadota</taxon>
        <taxon>Alphaproteobacteria</taxon>
        <taxon>Sphingomonadales</taxon>
        <taxon>Sphingomonadaceae</taxon>
        <taxon>Sphingobium</taxon>
    </lineage>
</organism>
<dbReference type="Gene3D" id="2.40.10.220">
    <property type="entry name" value="predicted glycosyltransferase like domains"/>
    <property type="match status" value="1"/>
</dbReference>
<dbReference type="Pfam" id="PF07238">
    <property type="entry name" value="PilZ"/>
    <property type="match status" value="1"/>
</dbReference>
<reference evidence="2 3" key="1">
    <citation type="submission" date="2014-02" db="EMBL/GenBank/DDBJ databases">
        <title>Whole genome sequence of Sphingobium chlorophenolicum NBRC 16172.</title>
        <authorList>
            <person name="Gan H.M."/>
            <person name="Gan H.Y."/>
            <person name="Chew T.H."/>
            <person name="Savka M.A."/>
        </authorList>
    </citation>
    <scope>NUCLEOTIDE SEQUENCE [LARGE SCALE GENOMIC DNA]</scope>
    <source>
        <strain evidence="2 3">NBRC 16172</strain>
    </source>
</reference>
<feature type="domain" description="PilZ" evidence="1">
    <location>
        <begin position="10"/>
        <end position="90"/>
    </location>
</feature>
<dbReference type="OrthoDB" id="7564913at2"/>
<dbReference type="EMBL" id="JFHR01000039">
    <property type="protein sequence ID" value="KEQ52587.1"/>
    <property type="molecule type" value="Genomic_DNA"/>
</dbReference>
<name>A0A081RBL4_SPHCR</name>
<dbReference type="AlphaFoldDB" id="A0A081RBL4"/>
<dbReference type="SUPFAM" id="SSF141371">
    <property type="entry name" value="PilZ domain-like"/>
    <property type="match status" value="1"/>
</dbReference>
<gene>
    <name evidence="2" type="ORF">BV95_03113</name>
</gene>
<accession>A0A081RBL4</accession>
<comment type="caution">
    <text evidence="2">The sequence shown here is derived from an EMBL/GenBank/DDBJ whole genome shotgun (WGS) entry which is preliminary data.</text>
</comment>
<evidence type="ECO:0000313" key="2">
    <source>
        <dbReference type="EMBL" id="KEQ52587.1"/>
    </source>
</evidence>
<dbReference type="Proteomes" id="UP000028411">
    <property type="component" value="Unassembled WGS sequence"/>
</dbReference>
<evidence type="ECO:0000313" key="3">
    <source>
        <dbReference type="Proteomes" id="UP000028411"/>
    </source>
</evidence>
<dbReference type="PATRIC" id="fig|46429.4.peg.3091"/>
<protein>
    <submittedName>
        <fullName evidence="2">Type IV pilus assembly PilZ</fullName>
    </submittedName>
</protein>
<evidence type="ECO:0000259" key="1">
    <source>
        <dbReference type="Pfam" id="PF07238"/>
    </source>
</evidence>
<sequence length="99" mass="10691">MTDLIDAAGERRLDPRHKMFGPVALRFGGTAARAHFLDLSCWGALAYCETPPGTGAYLIVEALGVQASARVIWANGKRFGIQFNQPLAQDAMDAWIEGA</sequence>
<proteinExistence type="predicted"/>